<name>A0ABV8DPT1_9NOCA</name>
<proteinExistence type="predicted"/>
<evidence type="ECO:0000313" key="1">
    <source>
        <dbReference type="EMBL" id="MFC3962098.1"/>
    </source>
</evidence>
<dbReference type="EMBL" id="JBHSAX010000007">
    <property type="protein sequence ID" value="MFC3962098.1"/>
    <property type="molecule type" value="Genomic_DNA"/>
</dbReference>
<comment type="caution">
    <text evidence="1">The sequence shown here is derived from an EMBL/GenBank/DDBJ whole genome shotgun (WGS) entry which is preliminary data.</text>
</comment>
<dbReference type="SUPFAM" id="SSF159871">
    <property type="entry name" value="YdgH-like"/>
    <property type="match status" value="1"/>
</dbReference>
<accession>A0ABV8DPT1</accession>
<dbReference type="InterPro" id="IPR036275">
    <property type="entry name" value="YdgH-like_sf"/>
</dbReference>
<organism evidence="1 2">
    <name type="scientific">Nocardia jiangsuensis</name>
    <dbReference type="NCBI Taxonomy" id="1691563"/>
    <lineage>
        <taxon>Bacteria</taxon>
        <taxon>Bacillati</taxon>
        <taxon>Actinomycetota</taxon>
        <taxon>Actinomycetes</taxon>
        <taxon>Mycobacteriales</taxon>
        <taxon>Nocardiaceae</taxon>
        <taxon>Nocardia</taxon>
    </lineage>
</organism>
<reference evidence="2" key="1">
    <citation type="journal article" date="2019" name="Int. J. Syst. Evol. Microbiol.">
        <title>The Global Catalogue of Microorganisms (GCM) 10K type strain sequencing project: providing services to taxonomists for standard genome sequencing and annotation.</title>
        <authorList>
            <consortium name="The Broad Institute Genomics Platform"/>
            <consortium name="The Broad Institute Genome Sequencing Center for Infectious Disease"/>
            <person name="Wu L."/>
            <person name="Ma J."/>
        </authorList>
    </citation>
    <scope>NUCLEOTIDE SEQUENCE [LARGE SCALE GENOMIC DNA]</scope>
    <source>
        <strain evidence="2">CGMCC 4.7330</strain>
    </source>
</reference>
<keyword evidence="2" id="KW-1185">Reference proteome</keyword>
<evidence type="ECO:0000313" key="2">
    <source>
        <dbReference type="Proteomes" id="UP001595696"/>
    </source>
</evidence>
<gene>
    <name evidence="1" type="ORF">ACFO0B_08860</name>
</gene>
<sequence length="72" mass="8039">MRRTRAVEIQRADLTGYEAIGTVELKLNRYGHSDIHRAVEEIARAATAAGGDHFYVAESLGDRIVAVVCRRR</sequence>
<dbReference type="Proteomes" id="UP001595696">
    <property type="component" value="Unassembled WGS sequence"/>
</dbReference>
<protein>
    <submittedName>
        <fullName evidence="1">Uncharacterized protein</fullName>
    </submittedName>
</protein>
<dbReference type="RefSeq" id="WP_378611840.1">
    <property type="nucleotide sequence ID" value="NZ_JBHSAX010000007.1"/>
</dbReference>